<dbReference type="GO" id="GO:0000813">
    <property type="term" value="C:ESCRT I complex"/>
    <property type="evidence" value="ECO:0007669"/>
    <property type="project" value="UniProtKB-ARBA"/>
</dbReference>
<evidence type="ECO:0000256" key="4">
    <source>
        <dbReference type="ARBA" id="ARBA00022753"/>
    </source>
</evidence>
<dbReference type="EMBL" id="GFXV01005897">
    <property type="protein sequence ID" value="MBW17702.1"/>
    <property type="molecule type" value="Transcribed_RNA"/>
</dbReference>
<name>A0A2H8TVY0_9HEMI</name>
<gene>
    <name evidence="9" type="primary">Vps37a_0</name>
</gene>
<dbReference type="CDD" id="cd11685">
    <property type="entry name" value="UEV_TSG101-like"/>
    <property type="match status" value="1"/>
</dbReference>
<dbReference type="GO" id="GO:0031902">
    <property type="term" value="C:late endosome membrane"/>
    <property type="evidence" value="ECO:0007669"/>
    <property type="project" value="UniProtKB-SubCell"/>
</dbReference>
<evidence type="ECO:0000256" key="2">
    <source>
        <dbReference type="ARBA" id="ARBA00007617"/>
    </source>
</evidence>
<dbReference type="Pfam" id="PF07200">
    <property type="entry name" value="Mod_r"/>
    <property type="match status" value="1"/>
</dbReference>
<accession>A0A2H8TVY0</accession>
<dbReference type="GO" id="GO:0006623">
    <property type="term" value="P:protein targeting to vacuole"/>
    <property type="evidence" value="ECO:0007669"/>
    <property type="project" value="TreeGrafter"/>
</dbReference>
<keyword evidence="4" id="KW-0967">Endosome</keyword>
<evidence type="ECO:0000256" key="6">
    <source>
        <dbReference type="ARBA" id="ARBA00025010"/>
    </source>
</evidence>
<dbReference type="GO" id="GO:0006612">
    <property type="term" value="P:protein targeting to membrane"/>
    <property type="evidence" value="ECO:0007669"/>
    <property type="project" value="TreeGrafter"/>
</dbReference>
<evidence type="ECO:0000256" key="5">
    <source>
        <dbReference type="ARBA" id="ARBA00022927"/>
    </source>
</evidence>
<dbReference type="GO" id="GO:0043162">
    <property type="term" value="P:ubiquitin-dependent protein catabolic process via the multivesicular body sorting pathway"/>
    <property type="evidence" value="ECO:0007669"/>
    <property type="project" value="TreeGrafter"/>
</dbReference>
<evidence type="ECO:0000256" key="7">
    <source>
        <dbReference type="PROSITE-ProRule" id="PRU00646"/>
    </source>
</evidence>
<comment type="subcellular location">
    <subcellularLocation>
        <location evidence="1">Late endosome membrane</location>
        <topology evidence="1">Peripheral membrane protein</topology>
    </subcellularLocation>
</comment>
<organism evidence="9">
    <name type="scientific">Melanaphis sacchari</name>
    <dbReference type="NCBI Taxonomy" id="742174"/>
    <lineage>
        <taxon>Eukaryota</taxon>
        <taxon>Metazoa</taxon>
        <taxon>Ecdysozoa</taxon>
        <taxon>Arthropoda</taxon>
        <taxon>Hexapoda</taxon>
        <taxon>Insecta</taxon>
        <taxon>Pterygota</taxon>
        <taxon>Neoptera</taxon>
        <taxon>Paraneoptera</taxon>
        <taxon>Hemiptera</taxon>
        <taxon>Sternorrhyncha</taxon>
        <taxon>Aphidomorpha</taxon>
        <taxon>Aphidoidea</taxon>
        <taxon>Aphididae</taxon>
        <taxon>Aphidini</taxon>
        <taxon>Melanaphis</taxon>
    </lineage>
</organism>
<evidence type="ECO:0000313" key="9">
    <source>
        <dbReference type="EMBL" id="MBW17702.1"/>
    </source>
</evidence>
<comment type="similarity">
    <text evidence="2">Belongs to the VPS37 family.</text>
</comment>
<protein>
    <submittedName>
        <fullName evidence="9">Vacuolar protein sorting-associated protein 37A</fullName>
    </submittedName>
</protein>
<dbReference type="InterPro" id="IPR029012">
    <property type="entry name" value="Helix_hairpin_bin_sf"/>
</dbReference>
<comment type="function">
    <text evidence="6">Component of the ESCRT-I complex, a regulator of vesicular trafficking process. Required for the sorting of endocytic ubiquitinated cargos into multivesicular bodies. May be involved in cell growth and differentiation.</text>
</comment>
<dbReference type="Gene3D" id="1.10.287.660">
    <property type="entry name" value="Helix hairpin bin"/>
    <property type="match status" value="1"/>
</dbReference>
<evidence type="ECO:0000256" key="3">
    <source>
        <dbReference type="ARBA" id="ARBA00022448"/>
    </source>
</evidence>
<dbReference type="InterPro" id="IPR016135">
    <property type="entry name" value="UBQ-conjugating_enzyme/RWD"/>
</dbReference>
<dbReference type="PANTHER" id="PTHR13678">
    <property type="entry name" value="VACUOLAR PROTEIN SORTING-ASSOCIATED PROTEIN 37"/>
    <property type="match status" value="1"/>
</dbReference>
<keyword evidence="3 7" id="KW-0813">Transport</keyword>
<proteinExistence type="inferred from homology"/>
<evidence type="ECO:0000259" key="8">
    <source>
        <dbReference type="PROSITE" id="PS51314"/>
    </source>
</evidence>
<dbReference type="PROSITE" id="PS51314">
    <property type="entry name" value="VPS37_C"/>
    <property type="match status" value="1"/>
</dbReference>
<keyword evidence="5 7" id="KW-0653">Protein transport</keyword>
<sequence length="312" mass="35353">MLSTNLYNNIDLSRKREQQIDTLKVFNENVTEISFNKEYSVEFPTKVGNLSLVIDLGPKFPIEKPTMKICPRIIHKWVDATGQIVLAPGLMNYTIHSDLGRVVQVIRREFELDQSLILASGGSNSFSGKTAKGCIKNTNTSLTNDVEFFSLAKLTSTELLHLNNNVDCLDEFISELPSIEASNKNIENTITKIMDLANSNMSKEEPICNLRSEISKQLETIETYQKSYAGLSAKYVKLSEKYSPQSISDNLKKAAIKCDEESERIAEQFLNGDIDCDKFLQVYVKSRTMSYTRKAKEDRLNYQLKQLKEAGF</sequence>
<feature type="domain" description="VPS37 C-terminal" evidence="8">
    <location>
        <begin position="225"/>
        <end position="312"/>
    </location>
</feature>
<dbReference type="PANTHER" id="PTHR13678:SF25">
    <property type="entry name" value="EG:115C2.5 PROTEIN"/>
    <property type="match status" value="1"/>
</dbReference>
<dbReference type="AlphaFoldDB" id="A0A2H8TVY0"/>
<dbReference type="InterPro" id="IPR037202">
    <property type="entry name" value="ESCRT_assembly_dom"/>
</dbReference>
<reference evidence="9" key="1">
    <citation type="submission" date="2017-10" db="EMBL/GenBank/DDBJ databases">
        <title>Transcriptome Assembly of Sugarcane Aphid Adults.</title>
        <authorList>
            <person name="Scully E.D."/>
            <person name="Palmer N.A."/>
            <person name="Geib S.M."/>
            <person name="Sarath G."/>
            <person name="Sattler S.E."/>
        </authorList>
    </citation>
    <scope>NUCLEOTIDE SEQUENCE</scope>
    <source>
        <tissue evidence="9">Whole body</tissue>
    </source>
</reference>
<dbReference type="SUPFAM" id="SSF54495">
    <property type="entry name" value="UBC-like"/>
    <property type="match status" value="1"/>
</dbReference>
<dbReference type="InterPro" id="IPR009851">
    <property type="entry name" value="Mod_r"/>
</dbReference>
<dbReference type="OrthoDB" id="10260857at2759"/>
<evidence type="ECO:0000256" key="1">
    <source>
        <dbReference type="ARBA" id="ARBA00004633"/>
    </source>
</evidence>
<dbReference type="SUPFAM" id="SSF140111">
    <property type="entry name" value="Endosomal sorting complex assembly domain"/>
    <property type="match status" value="1"/>
</dbReference>